<dbReference type="OMA" id="YAQMVSS"/>
<feature type="chain" id="PRO_5007418353" evidence="2">
    <location>
        <begin position="19"/>
        <end position="521"/>
    </location>
</feature>
<comment type="caution">
    <text evidence="3">The sequence shown here is derived from an EMBL/GenBank/DDBJ whole genome shotgun (WGS) entry which is preliminary data.</text>
</comment>
<feature type="region of interest" description="Disordered" evidence="1">
    <location>
        <begin position="429"/>
        <end position="463"/>
    </location>
</feature>
<evidence type="ECO:0000313" key="4">
    <source>
        <dbReference type="Proteomes" id="UP000037923"/>
    </source>
</evidence>
<organism evidence="3 4">
    <name type="scientific">Leptomonas pyrrhocoris</name>
    <name type="common">Firebug parasite</name>
    <dbReference type="NCBI Taxonomy" id="157538"/>
    <lineage>
        <taxon>Eukaryota</taxon>
        <taxon>Discoba</taxon>
        <taxon>Euglenozoa</taxon>
        <taxon>Kinetoplastea</taxon>
        <taxon>Metakinetoplastina</taxon>
        <taxon>Trypanosomatida</taxon>
        <taxon>Trypanosomatidae</taxon>
        <taxon>Leishmaniinae</taxon>
        <taxon>Leptomonas</taxon>
    </lineage>
</organism>
<feature type="compositionally biased region" description="Low complexity" evidence="1">
    <location>
        <begin position="216"/>
        <end position="226"/>
    </location>
</feature>
<evidence type="ECO:0000256" key="1">
    <source>
        <dbReference type="SAM" id="MobiDB-lite"/>
    </source>
</evidence>
<feature type="region of interest" description="Disordered" evidence="1">
    <location>
        <begin position="190"/>
        <end position="250"/>
    </location>
</feature>
<name>A0A0M9FYZ1_LEPPY</name>
<dbReference type="AlphaFoldDB" id="A0A0M9FYZ1"/>
<dbReference type="EMBL" id="LGTL01000012">
    <property type="protein sequence ID" value="KPA78790.1"/>
    <property type="molecule type" value="Genomic_DNA"/>
</dbReference>
<reference evidence="3 4" key="1">
    <citation type="submission" date="2015-07" db="EMBL/GenBank/DDBJ databases">
        <title>High-quality genome of monoxenous trypanosomatid Leptomonas pyrrhocoris.</title>
        <authorList>
            <person name="Flegontov P."/>
            <person name="Butenko A."/>
            <person name="Firsov S."/>
            <person name="Vlcek C."/>
            <person name="Logacheva M.D."/>
            <person name="Field M."/>
            <person name="Filatov D."/>
            <person name="Flegontova O."/>
            <person name="Gerasimov E."/>
            <person name="Jackson A.P."/>
            <person name="Kelly S."/>
            <person name="Opperdoes F."/>
            <person name="O'Reilly A."/>
            <person name="Votypka J."/>
            <person name="Yurchenko V."/>
            <person name="Lukes J."/>
        </authorList>
    </citation>
    <scope>NUCLEOTIDE SEQUENCE [LARGE SCALE GENOMIC DNA]</scope>
    <source>
        <strain evidence="3">H10</strain>
    </source>
</reference>
<feature type="signal peptide" evidence="2">
    <location>
        <begin position="1"/>
        <end position="18"/>
    </location>
</feature>
<dbReference type="EMBL" id="LGTL01000012">
    <property type="protein sequence ID" value="KPA78788.1"/>
    <property type="molecule type" value="Genomic_DNA"/>
</dbReference>
<feature type="region of interest" description="Disordered" evidence="1">
    <location>
        <begin position="475"/>
        <end position="521"/>
    </location>
</feature>
<proteinExistence type="predicted"/>
<keyword evidence="2" id="KW-0732">Signal</keyword>
<sequence length="521" mass="56743">MAISFVAIVILCISSASALGFSIVLSAFVLMWCGCCRVSDDELDERDRRRLHRRRGGAAEREEVVVHSGGDDVPAPAPERKGIPLNSKPPRLSPAQELLRDKALEKYKRRTAREERRRARQAAREARLAHLREGDGDGDGLDDSDGEDGRSSVTSRTTLTSAATTVRTASTAAYGRGAYLFPPPHLCGVEMDGKGEGGDDVEGSEVRSSHSRSSRRSSGSTRSRASQGPVATIKSYMRQRQRQRLRRREEQQQIDLFNQWAEAQMASSSELSPSSAASSAVESVAALADHNAGEEKGRGRRTSNGHRGGRGGRQQRSADDRLHANGGGFDRSQPLPQQPSRYRSSSVASSAPRPPEEVLGDDLAHYSFLADANDAQHNLRREQVHLQAGYPASPQMFQLPTEFGPPIPKKNGVDGVEEANEAAAVVAPAQHTPGSTNVYGDRQQQPQQPPQPPQAPPRRHKRTWKDVEHNVALSGFFNSPTNNSFGGVHAPYDDGEASAPFRTSPAEPTHSPLQYPGNRRE</sequence>
<gene>
    <name evidence="3" type="ORF">ABB37_05889</name>
</gene>
<dbReference type="VEuPathDB" id="TriTrypDB:LpyrH10_12_0670"/>
<dbReference type="Proteomes" id="UP000037923">
    <property type="component" value="Unassembled WGS sequence"/>
</dbReference>
<feature type="compositionally biased region" description="Low complexity" evidence="1">
    <location>
        <begin position="339"/>
        <end position="351"/>
    </location>
</feature>
<evidence type="ECO:0000313" key="3">
    <source>
        <dbReference type="EMBL" id="KPA78789.1"/>
    </source>
</evidence>
<feature type="compositionally biased region" description="Basic residues" evidence="1">
    <location>
        <begin position="298"/>
        <end position="310"/>
    </location>
</feature>
<keyword evidence="4" id="KW-1185">Reference proteome</keyword>
<dbReference type="RefSeq" id="XP_015657227.1">
    <property type="nucleotide sequence ID" value="XM_015804093.1"/>
</dbReference>
<feature type="compositionally biased region" description="Basic residues" evidence="1">
    <location>
        <begin position="237"/>
        <end position="246"/>
    </location>
</feature>
<evidence type="ECO:0000256" key="2">
    <source>
        <dbReference type="SAM" id="SignalP"/>
    </source>
</evidence>
<feature type="compositionally biased region" description="Pro residues" evidence="1">
    <location>
        <begin position="447"/>
        <end position="456"/>
    </location>
</feature>
<dbReference type="GeneID" id="26906179"/>
<dbReference type="RefSeq" id="XP_015657228.1">
    <property type="nucleotide sequence ID" value="XM_015804094.1"/>
</dbReference>
<dbReference type="RefSeq" id="XP_015657229.1">
    <property type="nucleotide sequence ID" value="XM_015804095.1"/>
</dbReference>
<accession>A0A0M9FYZ1</accession>
<feature type="compositionally biased region" description="Low complexity" evidence="1">
    <location>
        <begin position="151"/>
        <end position="164"/>
    </location>
</feature>
<protein>
    <submittedName>
        <fullName evidence="3">Putative transcription like protein nupm1</fullName>
    </submittedName>
</protein>
<feature type="compositionally biased region" description="Basic and acidic residues" evidence="1">
    <location>
        <begin position="98"/>
        <end position="135"/>
    </location>
</feature>
<dbReference type="EMBL" id="LGTL01000012">
    <property type="protein sequence ID" value="KPA78789.1"/>
    <property type="molecule type" value="Genomic_DNA"/>
</dbReference>
<feature type="region of interest" description="Disordered" evidence="1">
    <location>
        <begin position="53"/>
        <end position="164"/>
    </location>
</feature>
<feature type="compositionally biased region" description="Acidic residues" evidence="1">
    <location>
        <begin position="136"/>
        <end position="146"/>
    </location>
</feature>
<feature type="compositionally biased region" description="Polar residues" evidence="1">
    <location>
        <begin position="476"/>
        <end position="485"/>
    </location>
</feature>
<feature type="region of interest" description="Disordered" evidence="1">
    <location>
        <begin position="289"/>
        <end position="359"/>
    </location>
</feature>
<dbReference type="OrthoDB" id="267519at2759"/>